<evidence type="ECO:0000313" key="2">
    <source>
        <dbReference type="EMBL" id="VUZ42205.1"/>
    </source>
</evidence>
<dbReference type="Proteomes" id="UP000321570">
    <property type="component" value="Unassembled WGS sequence"/>
</dbReference>
<evidence type="ECO:0000256" key="1">
    <source>
        <dbReference type="SAM" id="Phobius"/>
    </source>
</evidence>
<keyword evidence="1" id="KW-0472">Membrane</keyword>
<keyword evidence="1" id="KW-1133">Transmembrane helix</keyword>
<keyword evidence="1" id="KW-0812">Transmembrane</keyword>
<protein>
    <submittedName>
        <fullName evidence="2">Uncharacterized protein</fullName>
    </submittedName>
</protein>
<organism evidence="2 3">
    <name type="scientific">Hymenolepis diminuta</name>
    <name type="common">Rat tapeworm</name>
    <dbReference type="NCBI Taxonomy" id="6216"/>
    <lineage>
        <taxon>Eukaryota</taxon>
        <taxon>Metazoa</taxon>
        <taxon>Spiralia</taxon>
        <taxon>Lophotrochozoa</taxon>
        <taxon>Platyhelminthes</taxon>
        <taxon>Cestoda</taxon>
        <taxon>Eucestoda</taxon>
        <taxon>Cyclophyllidea</taxon>
        <taxon>Hymenolepididae</taxon>
        <taxon>Hymenolepis</taxon>
    </lineage>
</organism>
<evidence type="ECO:0000313" key="3">
    <source>
        <dbReference type="Proteomes" id="UP000321570"/>
    </source>
</evidence>
<feature type="transmembrane region" description="Helical" evidence="1">
    <location>
        <begin position="110"/>
        <end position="135"/>
    </location>
</feature>
<dbReference type="AlphaFoldDB" id="A0A564Y4H6"/>
<dbReference type="EMBL" id="CABIJS010000088">
    <property type="protein sequence ID" value="VUZ42205.1"/>
    <property type="molecule type" value="Genomic_DNA"/>
</dbReference>
<sequence>FPELLFIRILCDISSVFRPRGRSDVFYVRPTHNSCLSCLNEPVDFPPFFFNCLASPKSTPSLLFSLVLIHVTHTKPSFVSHTTHLLSSLPRSPLNLSLSLSLSLSHISNWLWLSLLNFWPIQSLVLCFTIVLGYYSNSYYLVTVSAVAICYL</sequence>
<name>A0A564Y4H6_HYMDI</name>
<accession>A0A564Y4H6</accession>
<gene>
    <name evidence="2" type="ORF">WMSIL1_LOCUS2909</name>
</gene>
<keyword evidence="3" id="KW-1185">Reference proteome</keyword>
<feature type="non-terminal residue" evidence="2">
    <location>
        <position position="1"/>
    </location>
</feature>
<proteinExistence type="predicted"/>
<reference evidence="2 3" key="1">
    <citation type="submission" date="2019-07" db="EMBL/GenBank/DDBJ databases">
        <authorList>
            <person name="Jastrzebski P J."/>
            <person name="Paukszto L."/>
            <person name="Jastrzebski P J."/>
        </authorList>
    </citation>
    <scope>NUCLEOTIDE SEQUENCE [LARGE SCALE GENOMIC DNA]</scope>
    <source>
        <strain evidence="2 3">WMS-il1</strain>
    </source>
</reference>